<dbReference type="PANTHER" id="PTHR38790:SF4">
    <property type="entry name" value="2EXR DOMAIN-CONTAINING PROTEIN"/>
    <property type="match status" value="1"/>
</dbReference>
<keyword evidence="2" id="KW-1185">Reference proteome</keyword>
<sequence>MFMITEFAARPRGLMDLSTELRLKIAEYALAYDDGLHAYPVSKSALYYRTKRPILGTEHMTNNDSPRYNALSFTCRQLWNETQDLPYQVNAITFRSQLLYLMFFLKRAPAHVLQKMQHIKIVFHLLHMKYGGFEHFTKGLTELLKKIPHVQVQLITVNWDSSKLLVQDWVDMGKEIEERTRILDSAGGVRRWRLFPNPVNESRLQFFRDVLDKDQLQKVLEWIKNGI</sequence>
<evidence type="ECO:0000313" key="1">
    <source>
        <dbReference type="EMBL" id="KAF2120414.1"/>
    </source>
</evidence>
<organism evidence="1 2">
    <name type="scientific">Lophiotrema nucula</name>
    <dbReference type="NCBI Taxonomy" id="690887"/>
    <lineage>
        <taxon>Eukaryota</taxon>
        <taxon>Fungi</taxon>
        <taxon>Dikarya</taxon>
        <taxon>Ascomycota</taxon>
        <taxon>Pezizomycotina</taxon>
        <taxon>Dothideomycetes</taxon>
        <taxon>Pleosporomycetidae</taxon>
        <taxon>Pleosporales</taxon>
        <taxon>Lophiotremataceae</taxon>
        <taxon>Lophiotrema</taxon>
    </lineage>
</organism>
<evidence type="ECO:0000313" key="2">
    <source>
        <dbReference type="Proteomes" id="UP000799770"/>
    </source>
</evidence>
<gene>
    <name evidence="1" type="ORF">BDV96DRAFT_641095</name>
</gene>
<name>A0A6A5ZN47_9PLEO</name>
<dbReference type="PANTHER" id="PTHR38790">
    <property type="entry name" value="2EXR DOMAIN-CONTAINING PROTEIN-RELATED"/>
    <property type="match status" value="1"/>
</dbReference>
<accession>A0A6A5ZN47</accession>
<dbReference type="OrthoDB" id="3799631at2759"/>
<proteinExistence type="predicted"/>
<dbReference type="EMBL" id="ML977313">
    <property type="protein sequence ID" value="KAF2120414.1"/>
    <property type="molecule type" value="Genomic_DNA"/>
</dbReference>
<dbReference type="Proteomes" id="UP000799770">
    <property type="component" value="Unassembled WGS sequence"/>
</dbReference>
<reference evidence="1" key="1">
    <citation type="journal article" date="2020" name="Stud. Mycol.">
        <title>101 Dothideomycetes genomes: a test case for predicting lifestyles and emergence of pathogens.</title>
        <authorList>
            <person name="Haridas S."/>
            <person name="Albert R."/>
            <person name="Binder M."/>
            <person name="Bloem J."/>
            <person name="Labutti K."/>
            <person name="Salamov A."/>
            <person name="Andreopoulos B."/>
            <person name="Baker S."/>
            <person name="Barry K."/>
            <person name="Bills G."/>
            <person name="Bluhm B."/>
            <person name="Cannon C."/>
            <person name="Castanera R."/>
            <person name="Culley D."/>
            <person name="Daum C."/>
            <person name="Ezra D."/>
            <person name="Gonzalez J."/>
            <person name="Henrissat B."/>
            <person name="Kuo A."/>
            <person name="Liang C."/>
            <person name="Lipzen A."/>
            <person name="Lutzoni F."/>
            <person name="Magnuson J."/>
            <person name="Mondo S."/>
            <person name="Nolan M."/>
            <person name="Ohm R."/>
            <person name="Pangilinan J."/>
            <person name="Park H.-J."/>
            <person name="Ramirez L."/>
            <person name="Alfaro M."/>
            <person name="Sun H."/>
            <person name="Tritt A."/>
            <person name="Yoshinaga Y."/>
            <person name="Zwiers L.-H."/>
            <person name="Turgeon B."/>
            <person name="Goodwin S."/>
            <person name="Spatafora J."/>
            <person name="Crous P."/>
            <person name="Grigoriev I."/>
        </authorList>
    </citation>
    <scope>NUCLEOTIDE SEQUENCE</scope>
    <source>
        <strain evidence="1">CBS 627.86</strain>
    </source>
</reference>
<dbReference type="AlphaFoldDB" id="A0A6A5ZN47"/>
<protein>
    <submittedName>
        <fullName evidence="1">Uncharacterized protein</fullName>
    </submittedName>
</protein>